<evidence type="ECO:0000256" key="4">
    <source>
        <dbReference type="SAM" id="MobiDB-lite"/>
    </source>
</evidence>
<keyword evidence="1" id="KW-0677">Repeat</keyword>
<keyword evidence="5" id="KW-1133">Transmembrane helix</keyword>
<feature type="region of interest" description="Disordered" evidence="4">
    <location>
        <begin position="128"/>
        <end position="156"/>
    </location>
</feature>
<evidence type="ECO:0000256" key="3">
    <source>
        <dbReference type="PROSITE-ProRule" id="PRU00059"/>
    </source>
</evidence>
<feature type="transmembrane region" description="Helical" evidence="5">
    <location>
        <begin position="312"/>
        <end position="337"/>
    </location>
</feature>
<organism evidence="8 9">
    <name type="scientific">Elysia crispata</name>
    <name type="common">lettuce slug</name>
    <dbReference type="NCBI Taxonomy" id="231223"/>
    <lineage>
        <taxon>Eukaryota</taxon>
        <taxon>Metazoa</taxon>
        <taxon>Spiralia</taxon>
        <taxon>Lophotrochozoa</taxon>
        <taxon>Mollusca</taxon>
        <taxon>Gastropoda</taxon>
        <taxon>Heterobranchia</taxon>
        <taxon>Euthyneura</taxon>
        <taxon>Panpulmonata</taxon>
        <taxon>Sacoglossa</taxon>
        <taxon>Placobranchoidea</taxon>
        <taxon>Plakobranchidae</taxon>
        <taxon>Elysia</taxon>
    </lineage>
</organism>
<sequence>MDLNLLRVSSLILVWFIQVTSGCDERIKVKSGRSLEVLSPDYPEDTPRRMHCFYDLTTHFNSGDVIHLRVLDVNLSCDDDENSLLVFDAFRTKAQYLGRICKGGNQTFMSPKDDLYLVYRTRKFPDSIFTPPPKPPLESSSSNPATENVTSGPASRGGRAFRLEVKAVPEFSQCYGYQAKVMTAEPETKQFVSPYFPLDVAPNVHCRWLIKAPPGRGVELQIVEASMRGSNDCQNFGLYIYDGKTTYDDTNLAVICDNKSNAQPIHHYRSSGSFLLVVFSSNSHVLHSGGGVKIQYNSIVLDPHEGDNGRSLLYILLGIFVALTCITAFLTVLRFVIIPARQKKSARRLDILGMSRAAGLGDPPPPYTASDSTVDNQAVENVYTSPFPFSASATPGPYSLFPRRQDVQSISNHRDVTSFFSHHQSENLQNPMIVRASAVENDYQELPFIALWRTNENVRSFEALGDGGADGFSVDGGDGRSDGEEEVGERNEETHILERNGEELLAAEDTSQGRLSVNSCRSDTIEQSLGFTRDRLLVPVSNDARLSSDSGFTDGADLDDNGSGETGDLEYPVYHQLSESVTSPISCTEDSQNPYVNVSFIPDLSRETMDLEKNSGIGITVLQSFQRTTDNDEKISSCPESVRRELASKRIVQAARREPSERNGYCYGEQTLALNKEQDDDGNDCDKEVGIDGYINGKCNEDIYNENDDDVGNKDGYEESHSQQYQHPQEKHRFQNYHDQHRLPQPPSGKMSTAVFEHPSLETRGSCKSHNDGYEIPQSLIRPKPRLQKDAATAASNMSKSPEENTPAFDNNGINTHCKEILKEYDHLVIEDIRTEDVVYQVLDIGDI</sequence>
<feature type="region of interest" description="Disordered" evidence="4">
    <location>
        <begin position="787"/>
        <end position="811"/>
    </location>
</feature>
<proteinExistence type="predicted"/>
<dbReference type="PANTHER" id="PTHR24251:SF37">
    <property type="entry name" value="CUB DOMAIN-CONTAINING PROTEIN"/>
    <property type="match status" value="1"/>
</dbReference>
<dbReference type="InterPro" id="IPR035914">
    <property type="entry name" value="Sperma_CUB_dom_sf"/>
</dbReference>
<dbReference type="AlphaFoldDB" id="A0AAE1DK28"/>
<dbReference type="PROSITE" id="PS01180">
    <property type="entry name" value="CUB"/>
    <property type="match status" value="2"/>
</dbReference>
<comment type="caution">
    <text evidence="8">The sequence shown here is derived from an EMBL/GenBank/DDBJ whole genome shotgun (WGS) entry which is preliminary data.</text>
</comment>
<feature type="domain" description="CUB" evidence="7">
    <location>
        <begin position="174"/>
        <end position="299"/>
    </location>
</feature>
<dbReference type="Proteomes" id="UP001283361">
    <property type="component" value="Unassembled WGS sequence"/>
</dbReference>
<comment type="caution">
    <text evidence="3">Lacks conserved residue(s) required for the propagation of feature annotation.</text>
</comment>
<feature type="region of interest" description="Disordered" evidence="4">
    <location>
        <begin position="705"/>
        <end position="731"/>
    </location>
</feature>
<feature type="compositionally biased region" description="Basic and acidic residues" evidence="4">
    <location>
        <begin position="477"/>
        <end position="492"/>
    </location>
</feature>
<dbReference type="SUPFAM" id="SSF49854">
    <property type="entry name" value="Spermadhesin, CUB domain"/>
    <property type="match status" value="2"/>
</dbReference>
<evidence type="ECO:0000256" key="2">
    <source>
        <dbReference type="ARBA" id="ARBA00023157"/>
    </source>
</evidence>
<dbReference type="EMBL" id="JAWDGP010003644">
    <property type="protein sequence ID" value="KAK3772288.1"/>
    <property type="molecule type" value="Genomic_DNA"/>
</dbReference>
<feature type="signal peptide" evidence="6">
    <location>
        <begin position="1"/>
        <end position="22"/>
    </location>
</feature>
<feature type="region of interest" description="Disordered" evidence="4">
    <location>
        <begin position="469"/>
        <end position="492"/>
    </location>
</feature>
<dbReference type="PROSITE" id="PS51257">
    <property type="entry name" value="PROKAR_LIPOPROTEIN"/>
    <property type="match status" value="1"/>
</dbReference>
<dbReference type="SMART" id="SM00042">
    <property type="entry name" value="CUB"/>
    <property type="match status" value="2"/>
</dbReference>
<keyword evidence="5" id="KW-0472">Membrane</keyword>
<evidence type="ECO:0000256" key="6">
    <source>
        <dbReference type="SAM" id="SignalP"/>
    </source>
</evidence>
<accession>A0AAE1DK28</accession>
<keyword evidence="2" id="KW-1015">Disulfide bond</keyword>
<dbReference type="CDD" id="cd00041">
    <property type="entry name" value="CUB"/>
    <property type="match status" value="2"/>
</dbReference>
<evidence type="ECO:0000313" key="9">
    <source>
        <dbReference type="Proteomes" id="UP001283361"/>
    </source>
</evidence>
<protein>
    <recommendedName>
        <fullName evidence="7">CUB domain-containing protein</fullName>
    </recommendedName>
</protein>
<dbReference type="Gene3D" id="2.60.120.290">
    <property type="entry name" value="Spermadhesin, CUB domain"/>
    <property type="match status" value="2"/>
</dbReference>
<keyword evidence="9" id="KW-1185">Reference proteome</keyword>
<evidence type="ECO:0000313" key="8">
    <source>
        <dbReference type="EMBL" id="KAK3772288.1"/>
    </source>
</evidence>
<feature type="domain" description="CUB" evidence="7">
    <location>
        <begin position="23"/>
        <end position="168"/>
    </location>
</feature>
<keyword evidence="6" id="KW-0732">Signal</keyword>
<evidence type="ECO:0000259" key="7">
    <source>
        <dbReference type="PROSITE" id="PS01180"/>
    </source>
</evidence>
<reference evidence="8" key="1">
    <citation type="journal article" date="2023" name="G3 (Bethesda)">
        <title>A reference genome for the long-term kleptoplast-retaining sea slug Elysia crispata morphotype clarki.</title>
        <authorList>
            <person name="Eastman K.E."/>
            <person name="Pendleton A.L."/>
            <person name="Shaikh M.A."/>
            <person name="Suttiyut T."/>
            <person name="Ogas R."/>
            <person name="Tomko P."/>
            <person name="Gavelis G."/>
            <person name="Widhalm J.R."/>
            <person name="Wisecaver J.H."/>
        </authorList>
    </citation>
    <scope>NUCLEOTIDE SEQUENCE</scope>
    <source>
        <strain evidence="8">ECLA1</strain>
    </source>
</reference>
<feature type="chain" id="PRO_5042014908" description="CUB domain-containing protein" evidence="6">
    <location>
        <begin position="23"/>
        <end position="848"/>
    </location>
</feature>
<feature type="compositionally biased region" description="Basic and acidic residues" evidence="4">
    <location>
        <begin position="711"/>
        <end position="721"/>
    </location>
</feature>
<evidence type="ECO:0000256" key="5">
    <source>
        <dbReference type="SAM" id="Phobius"/>
    </source>
</evidence>
<gene>
    <name evidence="8" type="ORF">RRG08_039105</name>
</gene>
<dbReference type="InterPro" id="IPR000859">
    <property type="entry name" value="CUB_dom"/>
</dbReference>
<keyword evidence="5" id="KW-0812">Transmembrane</keyword>
<dbReference type="Pfam" id="PF00431">
    <property type="entry name" value="CUB"/>
    <property type="match status" value="2"/>
</dbReference>
<name>A0AAE1DK28_9GAST</name>
<dbReference type="PANTHER" id="PTHR24251">
    <property type="entry name" value="OVOCHYMASE-RELATED"/>
    <property type="match status" value="1"/>
</dbReference>
<evidence type="ECO:0000256" key="1">
    <source>
        <dbReference type="ARBA" id="ARBA00022737"/>
    </source>
</evidence>